<feature type="transmembrane region" description="Helical" evidence="1">
    <location>
        <begin position="238"/>
        <end position="261"/>
    </location>
</feature>
<feature type="transmembrane region" description="Helical" evidence="1">
    <location>
        <begin position="193"/>
        <end position="218"/>
    </location>
</feature>
<dbReference type="Pfam" id="PF06724">
    <property type="entry name" value="DUF1206"/>
    <property type="match status" value="3"/>
</dbReference>
<dbReference type="Proteomes" id="UP001329313">
    <property type="component" value="Chromosome"/>
</dbReference>
<evidence type="ECO:0000313" key="4">
    <source>
        <dbReference type="Proteomes" id="UP001329313"/>
    </source>
</evidence>
<feature type="transmembrane region" description="Helical" evidence="1">
    <location>
        <begin position="66"/>
        <end position="87"/>
    </location>
</feature>
<dbReference type="KEGG" id="mliy:RYJ27_08055"/>
<organism evidence="3 4">
    <name type="scientific">Microbacterium limosum</name>
    <dbReference type="NCBI Taxonomy" id="3079935"/>
    <lineage>
        <taxon>Bacteria</taxon>
        <taxon>Bacillati</taxon>
        <taxon>Actinomycetota</taxon>
        <taxon>Actinomycetes</taxon>
        <taxon>Micrococcales</taxon>
        <taxon>Microbacteriaceae</taxon>
        <taxon>Microbacterium</taxon>
    </lineage>
</organism>
<dbReference type="InterPro" id="IPR009597">
    <property type="entry name" value="DUF1206"/>
</dbReference>
<name>A0AAU0MDS8_9MICO</name>
<feature type="transmembrane region" description="Helical" evidence="1">
    <location>
        <begin position="148"/>
        <end position="172"/>
    </location>
</feature>
<feature type="transmembrane region" description="Helical" evidence="1">
    <location>
        <begin position="21"/>
        <end position="46"/>
    </location>
</feature>
<evidence type="ECO:0000259" key="2">
    <source>
        <dbReference type="Pfam" id="PF06724"/>
    </source>
</evidence>
<evidence type="ECO:0000313" key="3">
    <source>
        <dbReference type="EMBL" id="WOQ68673.1"/>
    </source>
</evidence>
<evidence type="ECO:0000256" key="1">
    <source>
        <dbReference type="SAM" id="Phobius"/>
    </source>
</evidence>
<feature type="domain" description="DUF1206" evidence="2">
    <location>
        <begin position="197"/>
        <end position="265"/>
    </location>
</feature>
<reference evidence="3 4" key="1">
    <citation type="submission" date="2023-10" db="EMBL/GenBank/DDBJ databases">
        <title>Y20.</title>
        <authorList>
            <person name="Zhang G."/>
            <person name="Ding Y."/>
        </authorList>
    </citation>
    <scope>NUCLEOTIDE SEQUENCE [LARGE SCALE GENOMIC DNA]</scope>
    <source>
        <strain evidence="3 4">Y20</strain>
    </source>
</reference>
<protein>
    <submittedName>
        <fullName evidence="3">DUF1206 domain-containing protein</fullName>
    </submittedName>
</protein>
<gene>
    <name evidence="3" type="ORF">RYJ27_08055</name>
</gene>
<feature type="domain" description="DUF1206" evidence="2">
    <location>
        <begin position="105"/>
        <end position="174"/>
    </location>
</feature>
<keyword evidence="1" id="KW-0472">Membrane</keyword>
<keyword evidence="1" id="KW-1133">Transmembrane helix</keyword>
<keyword evidence="4" id="KW-1185">Reference proteome</keyword>
<sequence length="268" mass="27405">MDRAAPRRAAREAADTTWFRLLARAGYGASGLVHLLIGAIALIVAFGGDATPDQSGALRAIAGMPFGFAVLWTVAVALWALGAWKIVEGILVRGTPPLRRWMRRFGQWGQGVVFAAIGGIAAAVAMGARVSSEEATEAVSRGVLRIPGGAYVLAAAAVVVGAVGISFLVMGLRRSYRTQVRVPDGALGAAIDVLGVVGFVAKGVALAAVGVLLVIASIRGEAKTAGGLDGALTALLRLSLGPVVVGAIGAGLIAYGVFCFFRARYARL</sequence>
<dbReference type="AlphaFoldDB" id="A0AAU0MDS8"/>
<dbReference type="EMBL" id="CP137080">
    <property type="protein sequence ID" value="WOQ68673.1"/>
    <property type="molecule type" value="Genomic_DNA"/>
</dbReference>
<accession>A0AAU0MDS8</accession>
<feature type="transmembrane region" description="Helical" evidence="1">
    <location>
        <begin position="108"/>
        <end position="128"/>
    </location>
</feature>
<keyword evidence="1" id="KW-0812">Transmembrane</keyword>
<feature type="domain" description="DUF1206" evidence="2">
    <location>
        <begin position="25"/>
        <end position="90"/>
    </location>
</feature>
<proteinExistence type="predicted"/>
<dbReference type="RefSeq" id="WP_330169815.1">
    <property type="nucleotide sequence ID" value="NZ_CP137080.1"/>
</dbReference>